<gene>
    <name evidence="5" type="ORF">C8D74_11317</name>
</gene>
<dbReference type="SUPFAM" id="SSF46785">
    <property type="entry name" value="Winged helix' DNA-binding domain"/>
    <property type="match status" value="1"/>
</dbReference>
<proteinExistence type="predicted"/>
<keyword evidence="3" id="KW-0804">Transcription</keyword>
<dbReference type="InterPro" id="IPR008920">
    <property type="entry name" value="TF_FadR/GntR_C"/>
</dbReference>
<dbReference type="AlphaFoldDB" id="A0A4R8EL81"/>
<dbReference type="InterPro" id="IPR000524">
    <property type="entry name" value="Tscrpt_reg_HTH_GntR"/>
</dbReference>
<dbReference type="SMART" id="SM00345">
    <property type="entry name" value="HTH_GNTR"/>
    <property type="match status" value="1"/>
</dbReference>
<evidence type="ECO:0000313" key="5">
    <source>
        <dbReference type="EMBL" id="TDX12872.1"/>
    </source>
</evidence>
<dbReference type="Proteomes" id="UP000294817">
    <property type="component" value="Unassembled WGS sequence"/>
</dbReference>
<dbReference type="PRINTS" id="PR00035">
    <property type="entry name" value="HTHGNTR"/>
</dbReference>
<dbReference type="Pfam" id="PF00392">
    <property type="entry name" value="GntR"/>
    <property type="match status" value="1"/>
</dbReference>
<dbReference type="PANTHER" id="PTHR43537:SF54">
    <property type="entry name" value="TRANSCRIPTIONAL REGULATOR, GNTR FAMILY"/>
    <property type="match status" value="1"/>
</dbReference>
<dbReference type="SUPFAM" id="SSF48008">
    <property type="entry name" value="GntR ligand-binding domain-like"/>
    <property type="match status" value="1"/>
</dbReference>
<organism evidence="5 6">
    <name type="scientific">Petrotoga sibirica</name>
    <dbReference type="NCBI Taxonomy" id="156202"/>
    <lineage>
        <taxon>Bacteria</taxon>
        <taxon>Thermotogati</taxon>
        <taxon>Thermotogota</taxon>
        <taxon>Thermotogae</taxon>
        <taxon>Petrotogales</taxon>
        <taxon>Petrotogaceae</taxon>
        <taxon>Petrotoga</taxon>
    </lineage>
</organism>
<dbReference type="InterPro" id="IPR036390">
    <property type="entry name" value="WH_DNA-bd_sf"/>
</dbReference>
<accession>A0A4R8EL81</accession>
<keyword evidence="2" id="KW-0238">DNA-binding</keyword>
<sequence>MSNDIKKDGKSKEIIEDILKQIENTKIKIGEKLPSERDLSKKYNVSRIVIREVISYLKAINVVESVQGSGNYVKRYYKNSFGLSFPDYDVDDLMESRKILERSIAFSVFKHLDDKLINDMAKICDDFSKAIITKDLENSLAQDFKFHQLYAKYSKNPIIENFLDYLTSFIQQKVWRVMKEDYLFTNTYNKKTLENHRNILKSLKERDLNKLLLYIELHYDTIIEGLKK</sequence>
<dbReference type="Gene3D" id="1.10.10.10">
    <property type="entry name" value="Winged helix-like DNA-binding domain superfamily/Winged helix DNA-binding domain"/>
    <property type="match status" value="1"/>
</dbReference>
<protein>
    <submittedName>
        <fullName evidence="5">GntR family transcriptional regulator</fullName>
    </submittedName>
</protein>
<name>A0A4R8EL81_9BACT</name>
<dbReference type="GO" id="GO:0003700">
    <property type="term" value="F:DNA-binding transcription factor activity"/>
    <property type="evidence" value="ECO:0007669"/>
    <property type="project" value="InterPro"/>
</dbReference>
<reference evidence="5 6" key="1">
    <citation type="submission" date="2019-03" db="EMBL/GenBank/DDBJ databases">
        <title>Genomic Encyclopedia of Type Strains, Phase IV (KMG-IV): sequencing the most valuable type-strain genomes for metagenomic binning, comparative biology and taxonomic classification.</title>
        <authorList>
            <person name="Goeker M."/>
        </authorList>
    </citation>
    <scope>NUCLEOTIDE SEQUENCE [LARGE SCALE GENOMIC DNA]</scope>
    <source>
        <strain evidence="5 6">DSM 13575</strain>
    </source>
</reference>
<dbReference type="InterPro" id="IPR036388">
    <property type="entry name" value="WH-like_DNA-bd_sf"/>
</dbReference>
<dbReference type="PROSITE" id="PS50949">
    <property type="entry name" value="HTH_GNTR"/>
    <property type="match status" value="1"/>
</dbReference>
<keyword evidence="6" id="KW-1185">Reference proteome</keyword>
<dbReference type="CDD" id="cd07377">
    <property type="entry name" value="WHTH_GntR"/>
    <property type="match status" value="1"/>
</dbReference>
<evidence type="ECO:0000313" key="6">
    <source>
        <dbReference type="Proteomes" id="UP000294817"/>
    </source>
</evidence>
<evidence type="ECO:0000256" key="1">
    <source>
        <dbReference type="ARBA" id="ARBA00023015"/>
    </source>
</evidence>
<keyword evidence="1" id="KW-0805">Transcription regulation</keyword>
<dbReference type="GO" id="GO:0003677">
    <property type="term" value="F:DNA binding"/>
    <property type="evidence" value="ECO:0007669"/>
    <property type="project" value="UniProtKB-KW"/>
</dbReference>
<dbReference type="InterPro" id="IPR011711">
    <property type="entry name" value="GntR_C"/>
</dbReference>
<dbReference type="EMBL" id="SODZ01000013">
    <property type="protein sequence ID" value="TDX12872.1"/>
    <property type="molecule type" value="Genomic_DNA"/>
</dbReference>
<dbReference type="Gene3D" id="1.20.120.530">
    <property type="entry name" value="GntR ligand-binding domain-like"/>
    <property type="match status" value="1"/>
</dbReference>
<feature type="domain" description="HTH gntR-type" evidence="4">
    <location>
        <begin position="8"/>
        <end position="76"/>
    </location>
</feature>
<comment type="caution">
    <text evidence="5">The sequence shown here is derived from an EMBL/GenBank/DDBJ whole genome shotgun (WGS) entry which is preliminary data.</text>
</comment>
<evidence type="ECO:0000259" key="4">
    <source>
        <dbReference type="PROSITE" id="PS50949"/>
    </source>
</evidence>
<dbReference type="PANTHER" id="PTHR43537">
    <property type="entry name" value="TRANSCRIPTIONAL REGULATOR, GNTR FAMILY"/>
    <property type="match status" value="1"/>
</dbReference>
<evidence type="ECO:0000256" key="3">
    <source>
        <dbReference type="ARBA" id="ARBA00023163"/>
    </source>
</evidence>
<dbReference type="RefSeq" id="WP_103876178.1">
    <property type="nucleotide sequence ID" value="NZ_SODZ01000013.1"/>
</dbReference>
<evidence type="ECO:0000256" key="2">
    <source>
        <dbReference type="ARBA" id="ARBA00023125"/>
    </source>
</evidence>
<dbReference type="Pfam" id="PF07729">
    <property type="entry name" value="FCD"/>
    <property type="match status" value="1"/>
</dbReference>